<evidence type="ECO:0000313" key="4">
    <source>
        <dbReference type="Proteomes" id="UP001150217"/>
    </source>
</evidence>
<feature type="region of interest" description="Disordered" evidence="1">
    <location>
        <begin position="142"/>
        <end position="176"/>
    </location>
</feature>
<keyword evidence="4" id="KW-1185">Reference proteome</keyword>
<feature type="domain" description="DUF3835" evidence="2">
    <location>
        <begin position="687"/>
        <end position="703"/>
    </location>
</feature>
<feature type="compositionally biased region" description="Polar residues" evidence="1">
    <location>
        <begin position="242"/>
        <end position="258"/>
    </location>
</feature>
<feature type="region of interest" description="Disordered" evidence="1">
    <location>
        <begin position="196"/>
        <end position="277"/>
    </location>
</feature>
<gene>
    <name evidence="3" type="ORF">C8R41DRAFT_869852</name>
</gene>
<feature type="compositionally biased region" description="Polar residues" evidence="1">
    <location>
        <begin position="668"/>
        <end position="686"/>
    </location>
</feature>
<feature type="region of interest" description="Disordered" evidence="1">
    <location>
        <begin position="297"/>
        <end position="367"/>
    </location>
</feature>
<name>A0ABQ8V5U1_9AGAR</name>
<dbReference type="EMBL" id="JANVFT010000073">
    <property type="protein sequence ID" value="KAJ4475844.1"/>
    <property type="molecule type" value="Genomic_DNA"/>
</dbReference>
<feature type="region of interest" description="Disordered" evidence="1">
    <location>
        <begin position="403"/>
        <end position="430"/>
    </location>
</feature>
<accession>A0ABQ8V5U1</accession>
<feature type="compositionally biased region" description="Acidic residues" evidence="1">
    <location>
        <begin position="331"/>
        <end position="348"/>
    </location>
</feature>
<feature type="compositionally biased region" description="Basic and acidic residues" evidence="1">
    <location>
        <begin position="148"/>
        <end position="176"/>
    </location>
</feature>
<dbReference type="Pfam" id="PF12927">
    <property type="entry name" value="DUF3835"/>
    <property type="match status" value="2"/>
</dbReference>
<feature type="region of interest" description="Disordered" evidence="1">
    <location>
        <begin position="517"/>
        <end position="703"/>
    </location>
</feature>
<feature type="compositionally biased region" description="Basic and acidic residues" evidence="1">
    <location>
        <begin position="687"/>
        <end position="703"/>
    </location>
</feature>
<feature type="compositionally biased region" description="Polar residues" evidence="1">
    <location>
        <begin position="579"/>
        <end position="606"/>
    </location>
</feature>
<feature type="compositionally biased region" description="Polar residues" evidence="1">
    <location>
        <begin position="302"/>
        <end position="322"/>
    </location>
</feature>
<feature type="domain" description="DUF3835" evidence="2">
    <location>
        <begin position="368"/>
        <end position="436"/>
    </location>
</feature>
<reference evidence="3" key="1">
    <citation type="submission" date="2022-08" db="EMBL/GenBank/DDBJ databases">
        <title>A Global Phylogenomic Analysis of the Shiitake Genus Lentinula.</title>
        <authorList>
            <consortium name="DOE Joint Genome Institute"/>
            <person name="Sierra-Patev S."/>
            <person name="Min B."/>
            <person name="Naranjo-Ortiz M."/>
            <person name="Looney B."/>
            <person name="Konkel Z."/>
            <person name="Slot J.C."/>
            <person name="Sakamoto Y."/>
            <person name="Steenwyk J.L."/>
            <person name="Rokas A."/>
            <person name="Carro J."/>
            <person name="Camarero S."/>
            <person name="Ferreira P."/>
            <person name="Molpeceres G."/>
            <person name="Ruiz-Duenas F.J."/>
            <person name="Serrano A."/>
            <person name="Henrissat B."/>
            <person name="Drula E."/>
            <person name="Hughes K.W."/>
            <person name="Mata J.L."/>
            <person name="Ishikawa N.K."/>
            <person name="Vargas-Isla R."/>
            <person name="Ushijima S."/>
            <person name="Smith C.A."/>
            <person name="Ahrendt S."/>
            <person name="Andreopoulos W."/>
            <person name="He G."/>
            <person name="Labutti K."/>
            <person name="Lipzen A."/>
            <person name="Ng V."/>
            <person name="Riley R."/>
            <person name="Sandor L."/>
            <person name="Barry K."/>
            <person name="Martinez A.T."/>
            <person name="Xiao Y."/>
            <person name="Gibbons J.G."/>
            <person name="Terashima K."/>
            <person name="Grigoriev I.V."/>
            <person name="Hibbett D.S."/>
        </authorList>
    </citation>
    <scope>NUCLEOTIDE SEQUENCE</scope>
    <source>
        <strain evidence="3">RHP3577 ss4</strain>
    </source>
</reference>
<sequence>MASPNQAEALNNTEALQTLLQSFGPDAAQNVSQEALQRLSDKLSELMGADVVRDAFAYNDQDRQAVPTGSETLLNEEGLPIIDITEPEAAHVRSQIQSSSSSSDPSDSPITTEAPPLIDLSTLSPAERDLRKRERERILDLLEAEEVLEQRSEREKEAQERREALDRKRDDGKTERQRLLELKETHQKMGKALLRSVISDDDDTKKAETQPSSFSPASSSAVKETAVTTNIKKKSVSFASEDPTQVEPSEVSSKTSTDIADWGDFSKGRLRPNPKPLVADVYTRQSEHLMKLQVVERAPGDGSTSFQSNPLAENKQPSTSKIQILDSSAGDSDDESDMDSNTLSDDDNVPQNSDTEHSDAESGGLDLDEETDWDFAQHQREIALEYHQKRGKIGKETAAALTSHTHVPDEDPTFPGLASNKPKSSSSMSQFRANRLASSYAVANTDATSSVPSPLGSSTLPTLLPAGAAQTLQHAVRLGKLDEQKRLVGGDTGDSGSEPDDEVAREILELLQKGEVYNLGPNGEDLHVVRPNTITSGSGGSTKQSTRAQPPRSDPLPPFTSPIEPLPQKPKTSRFKLAKTQSDRLPSPSTSVDLSGSSTPVSNARRSSPKLAMESSVVERAVPQPSTSKSANYTNVPKPPIFNSIVIESPSFPRSAESQRRPERPPTIMSSHVVESSPQRNDNSTTRMDEVPKRVSRFRAERM</sequence>
<protein>
    <recommendedName>
        <fullName evidence="2">DUF3835 domain-containing protein</fullName>
    </recommendedName>
</protein>
<evidence type="ECO:0000259" key="2">
    <source>
        <dbReference type="Pfam" id="PF12927"/>
    </source>
</evidence>
<dbReference type="Proteomes" id="UP001150217">
    <property type="component" value="Unassembled WGS sequence"/>
</dbReference>
<organism evidence="3 4">
    <name type="scientific">Lentinula lateritia</name>
    <dbReference type="NCBI Taxonomy" id="40482"/>
    <lineage>
        <taxon>Eukaryota</taxon>
        <taxon>Fungi</taxon>
        <taxon>Dikarya</taxon>
        <taxon>Basidiomycota</taxon>
        <taxon>Agaricomycotina</taxon>
        <taxon>Agaricomycetes</taxon>
        <taxon>Agaricomycetidae</taxon>
        <taxon>Agaricales</taxon>
        <taxon>Marasmiineae</taxon>
        <taxon>Omphalotaceae</taxon>
        <taxon>Lentinula</taxon>
    </lineage>
</organism>
<feature type="compositionally biased region" description="Low complexity" evidence="1">
    <location>
        <begin position="94"/>
        <end position="110"/>
    </location>
</feature>
<evidence type="ECO:0000313" key="3">
    <source>
        <dbReference type="EMBL" id="KAJ4475844.1"/>
    </source>
</evidence>
<proteinExistence type="predicted"/>
<feature type="compositionally biased region" description="Pro residues" evidence="1">
    <location>
        <begin position="552"/>
        <end position="568"/>
    </location>
</feature>
<evidence type="ECO:0000256" key="1">
    <source>
        <dbReference type="SAM" id="MobiDB-lite"/>
    </source>
</evidence>
<feature type="compositionally biased region" description="Low complexity" evidence="1">
    <location>
        <begin position="211"/>
        <end position="221"/>
    </location>
</feature>
<feature type="compositionally biased region" description="Polar residues" evidence="1">
    <location>
        <begin position="624"/>
        <end position="635"/>
    </location>
</feature>
<comment type="caution">
    <text evidence="3">The sequence shown here is derived from an EMBL/GenBank/DDBJ whole genome shotgun (WGS) entry which is preliminary data.</text>
</comment>
<dbReference type="InterPro" id="IPR024325">
    <property type="entry name" value="DUF3835"/>
</dbReference>
<feature type="region of interest" description="Disordered" evidence="1">
    <location>
        <begin position="82"/>
        <end position="130"/>
    </location>
</feature>